<evidence type="ECO:0000256" key="1">
    <source>
        <dbReference type="SAM" id="MobiDB-lite"/>
    </source>
</evidence>
<name>A0A9J6FS24_HAELO</name>
<sequence>MPDLRKAAFDTDFRFSARLSRSEDDWQDADRNPYRTLPAAASQQILPPPLLKKKVRNPWKGEDGGDGEDLFCQDVVQPSLGHSGNVSRSPLLPTKKQPPPHSIQPRTPSGNISMNHQSHQHDHQHEPTSRQVRQCVEPGGEGSSGYFATLRQLEQGRIQFGRSHESQSFPAAQRPQCRSRSPVRKQLTAFEGHDSAPTFTNFRASTSGAEHPDPPQSRSFRGTWRGREGRGRAAFRPALVKREPAPSPDILKEEIASGPVHSCHNTNDARAILERKRRYSFEDGDEESPVSSQRPLPAVGPPAPARQIRQQAIRESMQQNTKLWVENHFSEARQPFLAGTLLYLFYGDPAVLLPTKEHPFYKENRGSWVHFYPDCGTEYGAYLVAAPAVIGWMDQKLPPRVKFLVHGHQKVLQLDGLQRKVIYYPTSRTMDVLLLNRMLKGDFDLPKVSKPAVPSTMKTIVIRSASTPSRPTPSPSGDRVGVPARCALLRTPVDGAPVWADQGSAQPPDRHKRMPVLAPGQSLPERPVRQKVLWDL</sequence>
<dbReference type="Proteomes" id="UP000821853">
    <property type="component" value="Chromosome 2"/>
</dbReference>
<feature type="compositionally biased region" description="Polar residues" evidence="1">
    <location>
        <begin position="104"/>
        <end position="117"/>
    </location>
</feature>
<proteinExistence type="predicted"/>
<reference evidence="2 3" key="1">
    <citation type="journal article" date="2020" name="Cell">
        <title>Large-Scale Comparative Analyses of Tick Genomes Elucidate Their Genetic Diversity and Vector Capacities.</title>
        <authorList>
            <consortium name="Tick Genome and Microbiome Consortium (TIGMIC)"/>
            <person name="Jia N."/>
            <person name="Wang J."/>
            <person name="Shi W."/>
            <person name="Du L."/>
            <person name="Sun Y."/>
            <person name="Zhan W."/>
            <person name="Jiang J.F."/>
            <person name="Wang Q."/>
            <person name="Zhang B."/>
            <person name="Ji P."/>
            <person name="Bell-Sakyi L."/>
            <person name="Cui X.M."/>
            <person name="Yuan T.T."/>
            <person name="Jiang B.G."/>
            <person name="Yang W.F."/>
            <person name="Lam T.T."/>
            <person name="Chang Q.C."/>
            <person name="Ding S.J."/>
            <person name="Wang X.J."/>
            <person name="Zhu J.G."/>
            <person name="Ruan X.D."/>
            <person name="Zhao L."/>
            <person name="Wei J.T."/>
            <person name="Ye R.Z."/>
            <person name="Que T.C."/>
            <person name="Du C.H."/>
            <person name="Zhou Y.H."/>
            <person name="Cheng J.X."/>
            <person name="Dai P.F."/>
            <person name="Guo W.B."/>
            <person name="Han X.H."/>
            <person name="Huang E.J."/>
            <person name="Li L.F."/>
            <person name="Wei W."/>
            <person name="Gao Y.C."/>
            <person name="Liu J.Z."/>
            <person name="Shao H.Z."/>
            <person name="Wang X."/>
            <person name="Wang C.C."/>
            <person name="Yang T.C."/>
            <person name="Huo Q.B."/>
            <person name="Li W."/>
            <person name="Chen H.Y."/>
            <person name="Chen S.E."/>
            <person name="Zhou L.G."/>
            <person name="Ni X.B."/>
            <person name="Tian J.H."/>
            <person name="Sheng Y."/>
            <person name="Liu T."/>
            <person name="Pan Y.S."/>
            <person name="Xia L.Y."/>
            <person name="Li J."/>
            <person name="Zhao F."/>
            <person name="Cao W.C."/>
        </authorList>
    </citation>
    <scope>NUCLEOTIDE SEQUENCE [LARGE SCALE GENOMIC DNA]</scope>
    <source>
        <strain evidence="2">HaeL-2018</strain>
    </source>
</reference>
<feature type="region of interest" description="Disordered" evidence="1">
    <location>
        <begin position="495"/>
        <end position="530"/>
    </location>
</feature>
<comment type="caution">
    <text evidence="2">The sequence shown here is derived from an EMBL/GenBank/DDBJ whole genome shotgun (WGS) entry which is preliminary data.</text>
</comment>
<dbReference type="AlphaFoldDB" id="A0A9J6FS24"/>
<keyword evidence="3" id="KW-1185">Reference proteome</keyword>
<feature type="region of interest" description="Disordered" evidence="1">
    <location>
        <begin position="20"/>
        <end position="144"/>
    </location>
</feature>
<feature type="region of interest" description="Disordered" evidence="1">
    <location>
        <begin position="161"/>
        <end position="232"/>
    </location>
</feature>
<organism evidence="2 3">
    <name type="scientific">Haemaphysalis longicornis</name>
    <name type="common">Bush tick</name>
    <dbReference type="NCBI Taxonomy" id="44386"/>
    <lineage>
        <taxon>Eukaryota</taxon>
        <taxon>Metazoa</taxon>
        <taxon>Ecdysozoa</taxon>
        <taxon>Arthropoda</taxon>
        <taxon>Chelicerata</taxon>
        <taxon>Arachnida</taxon>
        <taxon>Acari</taxon>
        <taxon>Parasitiformes</taxon>
        <taxon>Ixodida</taxon>
        <taxon>Ixodoidea</taxon>
        <taxon>Ixodidae</taxon>
        <taxon>Haemaphysalinae</taxon>
        <taxon>Haemaphysalis</taxon>
    </lineage>
</organism>
<feature type="compositionally biased region" description="Polar residues" evidence="1">
    <location>
        <begin position="197"/>
        <end position="208"/>
    </location>
</feature>
<dbReference type="EMBL" id="JABSTR010000004">
    <property type="protein sequence ID" value="KAH9369006.1"/>
    <property type="molecule type" value="Genomic_DNA"/>
</dbReference>
<feature type="compositionally biased region" description="Basic and acidic residues" evidence="1">
    <location>
        <begin position="119"/>
        <end position="128"/>
    </location>
</feature>
<evidence type="ECO:0000313" key="2">
    <source>
        <dbReference type="EMBL" id="KAH9369006.1"/>
    </source>
</evidence>
<feature type="compositionally biased region" description="Basic and acidic residues" evidence="1">
    <location>
        <begin position="20"/>
        <end position="33"/>
    </location>
</feature>
<dbReference type="OMA" id="HAPDIHE"/>
<protein>
    <submittedName>
        <fullName evidence="2">Uncharacterized protein</fullName>
    </submittedName>
</protein>
<accession>A0A9J6FS24</accession>
<evidence type="ECO:0000313" key="3">
    <source>
        <dbReference type="Proteomes" id="UP000821853"/>
    </source>
</evidence>
<feature type="region of interest" description="Disordered" evidence="1">
    <location>
        <begin position="280"/>
        <end position="303"/>
    </location>
</feature>
<gene>
    <name evidence="2" type="ORF">HPB48_002648</name>
</gene>
<dbReference type="VEuPathDB" id="VectorBase:HLOH_044889"/>
<dbReference type="OrthoDB" id="6500586at2759"/>